<name>A0A1C6YW24_HAFAL</name>
<evidence type="ECO:0000256" key="9">
    <source>
        <dbReference type="ARBA" id="ARBA00023237"/>
    </source>
</evidence>
<dbReference type="Gene3D" id="2.60.40.2610">
    <property type="entry name" value="Outer membrane usher protein FimD, plug domain"/>
    <property type="match status" value="1"/>
</dbReference>
<evidence type="ECO:0000256" key="2">
    <source>
        <dbReference type="ARBA" id="ARBA00008064"/>
    </source>
</evidence>
<dbReference type="FunFam" id="2.60.40.3110:FF:000001">
    <property type="entry name" value="Putative fimbrial outer membrane usher"/>
    <property type="match status" value="1"/>
</dbReference>
<dbReference type="GO" id="GO:0009279">
    <property type="term" value="C:cell outer membrane"/>
    <property type="evidence" value="ECO:0007669"/>
    <property type="project" value="UniProtKB-SubCell"/>
</dbReference>
<dbReference type="Gene3D" id="2.60.40.3110">
    <property type="match status" value="1"/>
</dbReference>
<dbReference type="InterPro" id="IPR042186">
    <property type="entry name" value="FimD_plug_dom"/>
</dbReference>
<dbReference type="Gene3D" id="3.10.20.410">
    <property type="match status" value="1"/>
</dbReference>
<evidence type="ECO:0000256" key="5">
    <source>
        <dbReference type="ARBA" id="ARBA00022558"/>
    </source>
</evidence>
<dbReference type="EMBL" id="FMIQ01000006">
    <property type="protein sequence ID" value="SCM51077.1"/>
    <property type="molecule type" value="Genomic_DNA"/>
</dbReference>
<reference evidence="13 14" key="1">
    <citation type="submission" date="2016-09" db="EMBL/GenBank/DDBJ databases">
        <authorList>
            <person name="Capua I."/>
            <person name="De Benedictis P."/>
            <person name="Joannis T."/>
            <person name="Lombin L.H."/>
            <person name="Cattoli G."/>
        </authorList>
    </citation>
    <scope>NUCLEOTIDE SEQUENCE [LARGE SCALE GENOMIC DNA]</scope>
    <source>
        <strain evidence="13 14">GB001</strain>
    </source>
</reference>
<dbReference type="GO" id="GO:0009297">
    <property type="term" value="P:pilus assembly"/>
    <property type="evidence" value="ECO:0007669"/>
    <property type="project" value="InterPro"/>
</dbReference>
<evidence type="ECO:0000313" key="14">
    <source>
        <dbReference type="Proteomes" id="UP000094844"/>
    </source>
</evidence>
<evidence type="ECO:0000256" key="6">
    <source>
        <dbReference type="ARBA" id="ARBA00022692"/>
    </source>
</evidence>
<sequence>MLPSIISTKKKMNALTSLCRESHRYFTLSTLTLLVLSGHCFARSNFNPAFLENLGAGSDVSDLSSFAAQSDNQMPGKYLVDVYLNGNPVDHREVEFITAPAAVVQKDATGLIPCFTEETLRNYGVKTDSAESMAASSTTPTTPTKAESTDKKDTASSATTSASTAQCSNLLQAIPAAKTTFDFDRLRLDISVPQIFVSNSARGYVDPALWDDGISALLLNYNFTGANGDDQNDYYLNLRSGFNLGAWRLRNYSTWNQNNGQREFNNVNTYLQRTIVPLKAELTMGDSYSGADVFDSFQFRGAQLASDDDMLPDSMKNFAPVIRGIAKTNAQVTIKQNGYTVYQSYVTPGAFEINDLYPSSDSGDLTITIKEQDGSEQTYIQPYASVPILQREGRLKFSATAGQYRNGYGSDKPEFAQFTLIRGFSKGLTVYGGMQGTQKYASAALGIGKNMGDLGAISFDVTQARTQQPEDETDSGQSYRFLYAKTFAETDTDFRLVGYRYSTSGYYSLDDSVTLNDDHDDYADFNIRTHKRSRVEGSVSQQLGENGGSLYFSASLQDYWDSSEKEQTLQAGYSNTWNSISYNIAYNDNYVGNEEHDRQISINVSIPLDHWLKSASANYSMSHDSNGRVQNQAGISGTLLEDHNLSYSVSEGYTNQGQGDTGNTSLNYQGQYGNSNIGYSYSKDSHRVNYGLQGGIIAHSHGITLSQPLGDTVALVEAPGADNARIVNNTGVKTDFRGYAVVPFLSPYRRTSVGLDTTTLGDKVELDESAKDVIPSRGAIVRANFNAHVGYRVMMTLKREDGKPLPFGATVTLLNETESDTKNSDSISTGIVGEQGETFLSGLPEQGLLIAQWGTDKNRKCKIKYEITAQQQSESLPIIIATCKL</sequence>
<dbReference type="AlphaFoldDB" id="A0A1C6YW24"/>
<feature type="domain" description="PapC N-terminal" evidence="12">
    <location>
        <begin position="45"/>
        <end position="224"/>
    </location>
</feature>
<keyword evidence="6" id="KW-0812">Transmembrane</keyword>
<organism evidence="13 14">
    <name type="scientific">Hafnia alvei</name>
    <dbReference type="NCBI Taxonomy" id="569"/>
    <lineage>
        <taxon>Bacteria</taxon>
        <taxon>Pseudomonadati</taxon>
        <taxon>Pseudomonadota</taxon>
        <taxon>Gammaproteobacteria</taxon>
        <taxon>Enterobacterales</taxon>
        <taxon>Hafniaceae</taxon>
        <taxon>Hafnia</taxon>
    </lineage>
</organism>
<evidence type="ECO:0000259" key="11">
    <source>
        <dbReference type="Pfam" id="PF13953"/>
    </source>
</evidence>
<keyword evidence="5" id="KW-1029">Fimbrium biogenesis</keyword>
<dbReference type="GO" id="GO:0015473">
    <property type="term" value="F:fimbrial usher porin activity"/>
    <property type="evidence" value="ECO:0007669"/>
    <property type="project" value="InterPro"/>
</dbReference>
<feature type="region of interest" description="Disordered" evidence="10">
    <location>
        <begin position="127"/>
        <end position="159"/>
    </location>
</feature>
<gene>
    <name evidence="13" type="ORF">BN1044_00530</name>
</gene>
<proteinExistence type="inferred from homology"/>
<dbReference type="InterPro" id="IPR000015">
    <property type="entry name" value="Fimb_usher"/>
</dbReference>
<dbReference type="OrthoDB" id="6554712at2"/>
<evidence type="ECO:0000256" key="7">
    <source>
        <dbReference type="ARBA" id="ARBA00022729"/>
    </source>
</evidence>
<dbReference type="PANTHER" id="PTHR30451:SF21">
    <property type="entry name" value="FIMBRIAL USHER DOMAIN-CONTAINING PROTEIN YDET-RELATED"/>
    <property type="match status" value="1"/>
</dbReference>
<evidence type="ECO:0000259" key="12">
    <source>
        <dbReference type="Pfam" id="PF13954"/>
    </source>
</evidence>
<evidence type="ECO:0000256" key="4">
    <source>
        <dbReference type="ARBA" id="ARBA00022452"/>
    </source>
</evidence>
<keyword evidence="9" id="KW-0998">Cell outer membrane</keyword>
<dbReference type="FunFam" id="2.60.40.2610:FF:000001">
    <property type="entry name" value="Outer membrane fimbrial usher protein"/>
    <property type="match status" value="1"/>
</dbReference>
<accession>A0A1C6YW24</accession>
<keyword evidence="3" id="KW-0813">Transport</keyword>
<dbReference type="InterPro" id="IPR025885">
    <property type="entry name" value="PapC_N"/>
</dbReference>
<dbReference type="InterPro" id="IPR037224">
    <property type="entry name" value="PapC_N_sf"/>
</dbReference>
<dbReference type="Pfam" id="PF13954">
    <property type="entry name" value="PapC_N"/>
    <property type="match status" value="1"/>
</dbReference>
<protein>
    <submittedName>
        <fullName evidence="13">Outer membrane usher protein</fullName>
    </submittedName>
</protein>
<comment type="subcellular location">
    <subcellularLocation>
        <location evidence="1">Cell outer membrane</location>
        <topology evidence="1">Multi-pass membrane protein</topology>
    </subcellularLocation>
</comment>
<evidence type="ECO:0000256" key="3">
    <source>
        <dbReference type="ARBA" id="ARBA00022448"/>
    </source>
</evidence>
<dbReference type="SUPFAM" id="SSF141729">
    <property type="entry name" value="FimD N-terminal domain-like"/>
    <property type="match status" value="1"/>
</dbReference>
<keyword evidence="4" id="KW-1134">Transmembrane beta strand</keyword>
<dbReference type="Pfam" id="PF00577">
    <property type="entry name" value="Usher"/>
    <property type="match status" value="1"/>
</dbReference>
<evidence type="ECO:0000256" key="10">
    <source>
        <dbReference type="SAM" id="MobiDB-lite"/>
    </source>
</evidence>
<keyword evidence="7" id="KW-0732">Signal</keyword>
<dbReference type="InterPro" id="IPR025949">
    <property type="entry name" value="PapC-like_C"/>
</dbReference>
<evidence type="ECO:0000256" key="8">
    <source>
        <dbReference type="ARBA" id="ARBA00023136"/>
    </source>
</evidence>
<evidence type="ECO:0000313" key="13">
    <source>
        <dbReference type="EMBL" id="SCM51077.1"/>
    </source>
</evidence>
<feature type="compositionally biased region" description="Low complexity" evidence="10">
    <location>
        <begin position="130"/>
        <end position="146"/>
    </location>
</feature>
<dbReference type="Proteomes" id="UP000094844">
    <property type="component" value="Unassembled WGS sequence"/>
</dbReference>
<dbReference type="Gene3D" id="2.60.40.2070">
    <property type="match status" value="1"/>
</dbReference>
<evidence type="ECO:0000256" key="1">
    <source>
        <dbReference type="ARBA" id="ARBA00004571"/>
    </source>
</evidence>
<comment type="similarity">
    <text evidence="2">Belongs to the fimbrial export usher family.</text>
</comment>
<dbReference type="InterPro" id="IPR043142">
    <property type="entry name" value="PapC-like_C_sf"/>
</dbReference>
<feature type="domain" description="PapC-like C-terminal" evidence="11">
    <location>
        <begin position="794"/>
        <end position="868"/>
    </location>
</feature>
<dbReference type="Pfam" id="PF13953">
    <property type="entry name" value="PapC_C"/>
    <property type="match status" value="1"/>
</dbReference>
<dbReference type="PANTHER" id="PTHR30451">
    <property type="entry name" value="OUTER MEMBRANE USHER PROTEIN"/>
    <property type="match status" value="1"/>
</dbReference>
<keyword evidence="8" id="KW-0472">Membrane</keyword>